<evidence type="ECO:0000313" key="7">
    <source>
        <dbReference type="Proteomes" id="UP000184082"/>
    </source>
</evidence>
<dbReference type="FunFam" id="3.20.20.450:FF:000001">
    <property type="entry name" value="Cyclic di-GMP phosphodiesterase yahA"/>
    <property type="match status" value="1"/>
</dbReference>
<dbReference type="PROSITE" id="PS50883">
    <property type="entry name" value="EAL"/>
    <property type="match status" value="1"/>
</dbReference>
<dbReference type="SMART" id="SM00267">
    <property type="entry name" value="GGDEF"/>
    <property type="match status" value="1"/>
</dbReference>
<reference evidence="6 7" key="1">
    <citation type="submission" date="2016-11" db="EMBL/GenBank/DDBJ databases">
        <authorList>
            <person name="Jaros S."/>
            <person name="Januszkiewicz K."/>
            <person name="Wedrychowicz H."/>
        </authorList>
    </citation>
    <scope>NUCLEOTIDE SEQUENCE [LARGE SCALE GENOMIC DNA]</scope>
    <source>
        <strain evidence="6 7">DSM 14501</strain>
    </source>
</reference>
<dbReference type="CDD" id="cd01948">
    <property type="entry name" value="EAL"/>
    <property type="match status" value="1"/>
</dbReference>
<gene>
    <name evidence="6" type="ORF">SAMN02745883_01209</name>
</gene>
<dbReference type="InterPro" id="IPR029787">
    <property type="entry name" value="Nucleotide_cyclase"/>
</dbReference>
<dbReference type="Pfam" id="PF00990">
    <property type="entry name" value="GGDEF"/>
    <property type="match status" value="1"/>
</dbReference>
<keyword evidence="1" id="KW-1133">Transmembrane helix</keyword>
<dbReference type="PROSITE" id="PS50887">
    <property type="entry name" value="GGDEF"/>
    <property type="match status" value="1"/>
</dbReference>
<dbReference type="SMART" id="SM00091">
    <property type="entry name" value="PAS"/>
    <property type="match status" value="1"/>
</dbReference>
<evidence type="ECO:0000259" key="3">
    <source>
        <dbReference type="PROSITE" id="PS50113"/>
    </source>
</evidence>
<name>A0A1M6PHH0_9FIRM</name>
<evidence type="ECO:0000259" key="2">
    <source>
        <dbReference type="PROSITE" id="PS50112"/>
    </source>
</evidence>
<organism evidence="6 7">
    <name type="scientific">Caminicella sporogenes DSM 14501</name>
    <dbReference type="NCBI Taxonomy" id="1121266"/>
    <lineage>
        <taxon>Bacteria</taxon>
        <taxon>Bacillati</taxon>
        <taxon>Bacillota</taxon>
        <taxon>Clostridia</taxon>
        <taxon>Peptostreptococcales</taxon>
        <taxon>Caminicellaceae</taxon>
        <taxon>Caminicella</taxon>
    </lineage>
</organism>
<evidence type="ECO:0000259" key="4">
    <source>
        <dbReference type="PROSITE" id="PS50883"/>
    </source>
</evidence>
<dbReference type="PANTHER" id="PTHR44757:SF2">
    <property type="entry name" value="BIOFILM ARCHITECTURE MAINTENANCE PROTEIN MBAA"/>
    <property type="match status" value="1"/>
</dbReference>
<dbReference type="InterPro" id="IPR000160">
    <property type="entry name" value="GGDEF_dom"/>
</dbReference>
<dbReference type="InterPro" id="IPR000700">
    <property type="entry name" value="PAS-assoc_C"/>
</dbReference>
<dbReference type="CDD" id="cd00130">
    <property type="entry name" value="PAS"/>
    <property type="match status" value="1"/>
</dbReference>
<dbReference type="SUPFAM" id="SSF141868">
    <property type="entry name" value="EAL domain-like"/>
    <property type="match status" value="1"/>
</dbReference>
<evidence type="ECO:0000256" key="1">
    <source>
        <dbReference type="SAM" id="Phobius"/>
    </source>
</evidence>
<dbReference type="AlphaFoldDB" id="A0A1M6PHH0"/>
<feature type="transmembrane region" description="Helical" evidence="1">
    <location>
        <begin position="73"/>
        <end position="91"/>
    </location>
</feature>
<dbReference type="InterPro" id="IPR035919">
    <property type="entry name" value="EAL_sf"/>
</dbReference>
<evidence type="ECO:0000313" key="6">
    <source>
        <dbReference type="EMBL" id="SHK07405.1"/>
    </source>
</evidence>
<dbReference type="PANTHER" id="PTHR44757">
    <property type="entry name" value="DIGUANYLATE CYCLASE DGCP"/>
    <property type="match status" value="1"/>
</dbReference>
<dbReference type="InterPro" id="IPR001633">
    <property type="entry name" value="EAL_dom"/>
</dbReference>
<proteinExistence type="predicted"/>
<feature type="domain" description="EAL" evidence="4">
    <location>
        <begin position="442"/>
        <end position="696"/>
    </location>
</feature>
<dbReference type="NCBIfam" id="TIGR00254">
    <property type="entry name" value="GGDEF"/>
    <property type="match status" value="1"/>
</dbReference>
<dbReference type="SMART" id="SM00052">
    <property type="entry name" value="EAL"/>
    <property type="match status" value="1"/>
</dbReference>
<dbReference type="SUPFAM" id="SSF55785">
    <property type="entry name" value="PYP-like sensor domain (PAS domain)"/>
    <property type="match status" value="1"/>
</dbReference>
<feature type="domain" description="PAC" evidence="3">
    <location>
        <begin position="216"/>
        <end position="268"/>
    </location>
</feature>
<evidence type="ECO:0000259" key="5">
    <source>
        <dbReference type="PROSITE" id="PS50887"/>
    </source>
</evidence>
<dbReference type="CDD" id="cd01949">
    <property type="entry name" value="GGDEF"/>
    <property type="match status" value="1"/>
</dbReference>
<dbReference type="STRING" id="1121266.SAMN02745883_01209"/>
<dbReference type="InterPro" id="IPR013767">
    <property type="entry name" value="PAS_fold"/>
</dbReference>
<dbReference type="NCBIfam" id="TIGR00229">
    <property type="entry name" value="sensory_box"/>
    <property type="match status" value="1"/>
</dbReference>
<sequence>MKKNINFFEKKIKRIQKQYFEYLKQKEQLKPKIETLKIIIVYIVFGFSWIILSDGILSLFVKDIDIYNKIQIYKGWFYIVITSILFYLIIYNKIDLFKKSLDTIHKGYEDLSATYEELTTMDEELNSRYEELQLVLEKLRQEKELSDSIIKNTYAVVVVLNKDGTIKRFNPFAERLTGYLENEVIGKKWLDIFIPEDKKDYTRELLKRIVNGEVVQNQENKILTKDGRIIDILWNNSVLKDSMGNIIGLVAIGIDITQMKLLVKKLKHLAYYDTLTGLPNANMFEKMVNEAINQNTDKNSKMALIYFDIDNFKYVNDILGHKAGDILLKKLAYIIKTNVHFPDFYGRMSGDGFAILLKDVSDENNIIKKVNELSEKLGISWNYNEHEYFITVSKGIALYPYDGKDYETLLKNAETAMYKAKESGKNSYKFYSKDMYDKTLKYIEMSDDLRKAIENKEFVLYYQPLIDLKTDKIVGVEALIRWYHPQKGFIPPLDFIPLAEELGYIDEIEEWIIETVCRQKREWEVKGFEQIKVSINISSTTLTKEGFISKFEKILNKCSIESCKLEIEITETALISDLQQAIEAINRLKKLGFSIALDDFGTGYSSLTYLNRLSIDSLKIDREFIRYIEDENRNERYIVQSIIKLAHDLKLRVIAEGIETYRQLELLKQKSCDIGQGYYFSKPVPSEEIEKMFTSN</sequence>
<dbReference type="InterPro" id="IPR000014">
    <property type="entry name" value="PAS"/>
</dbReference>
<dbReference type="PROSITE" id="PS50113">
    <property type="entry name" value="PAC"/>
    <property type="match status" value="1"/>
</dbReference>
<dbReference type="Pfam" id="PF00989">
    <property type="entry name" value="PAS"/>
    <property type="match status" value="1"/>
</dbReference>
<dbReference type="InterPro" id="IPR001610">
    <property type="entry name" value="PAC"/>
</dbReference>
<dbReference type="InterPro" id="IPR035965">
    <property type="entry name" value="PAS-like_dom_sf"/>
</dbReference>
<dbReference type="Proteomes" id="UP000184082">
    <property type="component" value="Unassembled WGS sequence"/>
</dbReference>
<dbReference type="Gene3D" id="3.20.20.450">
    <property type="entry name" value="EAL domain"/>
    <property type="match status" value="1"/>
</dbReference>
<dbReference type="SUPFAM" id="SSF55073">
    <property type="entry name" value="Nucleotide cyclase"/>
    <property type="match status" value="1"/>
</dbReference>
<dbReference type="GO" id="GO:0006355">
    <property type="term" value="P:regulation of DNA-templated transcription"/>
    <property type="evidence" value="ECO:0007669"/>
    <property type="project" value="InterPro"/>
</dbReference>
<dbReference type="RefSeq" id="WP_072966594.1">
    <property type="nucleotide sequence ID" value="NZ_FRAJ01000008.1"/>
</dbReference>
<dbReference type="Gene3D" id="3.30.70.270">
    <property type="match status" value="1"/>
</dbReference>
<feature type="domain" description="GGDEF" evidence="5">
    <location>
        <begin position="300"/>
        <end position="433"/>
    </location>
</feature>
<feature type="transmembrane region" description="Helical" evidence="1">
    <location>
        <begin position="39"/>
        <end position="61"/>
    </location>
</feature>
<keyword evidence="1" id="KW-0472">Membrane</keyword>
<accession>A0A1M6PHH0</accession>
<feature type="domain" description="PAS" evidence="2">
    <location>
        <begin position="142"/>
        <end position="213"/>
    </location>
</feature>
<dbReference type="PROSITE" id="PS50112">
    <property type="entry name" value="PAS"/>
    <property type="match status" value="1"/>
</dbReference>
<protein>
    <submittedName>
        <fullName evidence="6">PAS domain S-box-containing protein/diguanylate cyclase (GGDEF) domain-containing protein</fullName>
    </submittedName>
</protein>
<dbReference type="SMART" id="SM00086">
    <property type="entry name" value="PAC"/>
    <property type="match status" value="1"/>
</dbReference>
<keyword evidence="7" id="KW-1185">Reference proteome</keyword>
<dbReference type="Gene3D" id="3.30.450.20">
    <property type="entry name" value="PAS domain"/>
    <property type="match status" value="1"/>
</dbReference>
<dbReference type="InterPro" id="IPR043128">
    <property type="entry name" value="Rev_trsase/Diguanyl_cyclase"/>
</dbReference>
<dbReference type="EMBL" id="FRAJ01000008">
    <property type="protein sequence ID" value="SHK07405.1"/>
    <property type="molecule type" value="Genomic_DNA"/>
</dbReference>
<dbReference type="InterPro" id="IPR052155">
    <property type="entry name" value="Biofilm_reg_signaling"/>
</dbReference>
<dbReference type="Pfam" id="PF00563">
    <property type="entry name" value="EAL"/>
    <property type="match status" value="1"/>
</dbReference>
<keyword evidence="1" id="KW-0812">Transmembrane</keyword>